<gene>
    <name evidence="3" type="ORF">BDP27DRAFT_1448428</name>
</gene>
<feature type="compositionally biased region" description="Low complexity" evidence="1">
    <location>
        <begin position="245"/>
        <end position="260"/>
    </location>
</feature>
<dbReference type="Proteomes" id="UP000772434">
    <property type="component" value="Unassembled WGS sequence"/>
</dbReference>
<name>A0A9P5PQW8_9AGAR</name>
<evidence type="ECO:0000256" key="1">
    <source>
        <dbReference type="SAM" id="MobiDB-lite"/>
    </source>
</evidence>
<dbReference type="GO" id="GO:0034976">
    <property type="term" value="P:response to endoplasmic reticulum stress"/>
    <property type="evidence" value="ECO:0007669"/>
    <property type="project" value="TreeGrafter"/>
</dbReference>
<dbReference type="PANTHER" id="PTHR45815">
    <property type="entry name" value="PROTEIN DISULFIDE-ISOMERASE A6"/>
    <property type="match status" value="1"/>
</dbReference>
<dbReference type="Gene3D" id="3.40.30.10">
    <property type="entry name" value="Glutaredoxin"/>
    <property type="match status" value="2"/>
</dbReference>
<dbReference type="Pfam" id="PF00085">
    <property type="entry name" value="Thioredoxin"/>
    <property type="match status" value="1"/>
</dbReference>
<feature type="region of interest" description="Disordered" evidence="1">
    <location>
        <begin position="237"/>
        <end position="260"/>
    </location>
</feature>
<accession>A0A9P5PQW8</accession>
<evidence type="ECO:0000259" key="2">
    <source>
        <dbReference type="PROSITE" id="PS51352"/>
    </source>
</evidence>
<dbReference type="EMBL" id="JADNRY010000061">
    <property type="protein sequence ID" value="KAF9068393.1"/>
    <property type="molecule type" value="Genomic_DNA"/>
</dbReference>
<evidence type="ECO:0000313" key="4">
    <source>
        <dbReference type="Proteomes" id="UP000772434"/>
    </source>
</evidence>
<reference evidence="3" key="1">
    <citation type="submission" date="2020-11" db="EMBL/GenBank/DDBJ databases">
        <authorList>
            <consortium name="DOE Joint Genome Institute"/>
            <person name="Ahrendt S."/>
            <person name="Riley R."/>
            <person name="Andreopoulos W."/>
            <person name="Labutti K."/>
            <person name="Pangilinan J."/>
            <person name="Ruiz-Duenas F.J."/>
            <person name="Barrasa J.M."/>
            <person name="Sanchez-Garcia M."/>
            <person name="Camarero S."/>
            <person name="Miyauchi S."/>
            <person name="Serrano A."/>
            <person name="Linde D."/>
            <person name="Babiker R."/>
            <person name="Drula E."/>
            <person name="Ayuso-Fernandez I."/>
            <person name="Pacheco R."/>
            <person name="Padilla G."/>
            <person name="Ferreira P."/>
            <person name="Barriuso J."/>
            <person name="Kellner H."/>
            <person name="Castanera R."/>
            <person name="Alfaro M."/>
            <person name="Ramirez L."/>
            <person name="Pisabarro A.G."/>
            <person name="Kuo A."/>
            <person name="Tritt A."/>
            <person name="Lipzen A."/>
            <person name="He G."/>
            <person name="Yan M."/>
            <person name="Ng V."/>
            <person name="Cullen D."/>
            <person name="Martin F."/>
            <person name="Rosso M.-N."/>
            <person name="Henrissat B."/>
            <person name="Hibbett D."/>
            <person name="Martinez A.T."/>
            <person name="Grigoriev I.V."/>
        </authorList>
    </citation>
    <scope>NUCLEOTIDE SEQUENCE</scope>
    <source>
        <strain evidence="3">AH 40177</strain>
    </source>
</reference>
<dbReference type="InterPro" id="IPR036249">
    <property type="entry name" value="Thioredoxin-like_sf"/>
</dbReference>
<comment type="caution">
    <text evidence="3">The sequence shown here is derived from an EMBL/GenBank/DDBJ whole genome shotgun (WGS) entry which is preliminary data.</text>
</comment>
<dbReference type="SUPFAM" id="SSF52833">
    <property type="entry name" value="Thioredoxin-like"/>
    <property type="match status" value="1"/>
</dbReference>
<sequence>MSSTLASAAIFPKDSTVKMLDPKGFRKAMKANQTCMVAFVAPWCGHCQRMVPEYSKAASGLHPLIPTYAVDCDADANKPLCAEQGVKGFPTLFPRGKELNPMTYESGERTAGAFFKWASNRVPNHVKKLGRLDNIHTWVEDSAKRGLPRALLLTKDTKNPLLWKVLGNKYTGQIELASHIDVKGASSEALGYEAGSEKSSKVLVYAPGSTSPVRYQGVTKLDAISKFFDSVIDGTAELQPDNVTSEPAEPEPASAPKDEL</sequence>
<dbReference type="GO" id="GO:0015035">
    <property type="term" value="F:protein-disulfide reductase activity"/>
    <property type="evidence" value="ECO:0007669"/>
    <property type="project" value="TreeGrafter"/>
</dbReference>
<dbReference type="AlphaFoldDB" id="A0A9P5PQW8"/>
<proteinExistence type="predicted"/>
<protein>
    <submittedName>
        <fullName evidence="3">Thioredoxin-like protein</fullName>
    </submittedName>
</protein>
<dbReference type="PROSITE" id="PS51352">
    <property type="entry name" value="THIOREDOXIN_2"/>
    <property type="match status" value="1"/>
</dbReference>
<dbReference type="OrthoDB" id="427280at2759"/>
<keyword evidence="4" id="KW-1185">Reference proteome</keyword>
<dbReference type="GO" id="GO:0005788">
    <property type="term" value="C:endoplasmic reticulum lumen"/>
    <property type="evidence" value="ECO:0007669"/>
    <property type="project" value="TreeGrafter"/>
</dbReference>
<evidence type="ECO:0000313" key="3">
    <source>
        <dbReference type="EMBL" id="KAF9068393.1"/>
    </source>
</evidence>
<dbReference type="PANTHER" id="PTHR45815:SF3">
    <property type="entry name" value="PROTEIN DISULFIDE-ISOMERASE A6"/>
    <property type="match status" value="1"/>
</dbReference>
<dbReference type="InterPro" id="IPR013766">
    <property type="entry name" value="Thioredoxin_domain"/>
</dbReference>
<organism evidence="3 4">
    <name type="scientific">Rhodocollybia butyracea</name>
    <dbReference type="NCBI Taxonomy" id="206335"/>
    <lineage>
        <taxon>Eukaryota</taxon>
        <taxon>Fungi</taxon>
        <taxon>Dikarya</taxon>
        <taxon>Basidiomycota</taxon>
        <taxon>Agaricomycotina</taxon>
        <taxon>Agaricomycetes</taxon>
        <taxon>Agaricomycetidae</taxon>
        <taxon>Agaricales</taxon>
        <taxon>Marasmiineae</taxon>
        <taxon>Omphalotaceae</taxon>
        <taxon>Rhodocollybia</taxon>
    </lineage>
</organism>
<feature type="domain" description="Thioredoxin" evidence="2">
    <location>
        <begin position="1"/>
        <end position="123"/>
    </location>
</feature>